<feature type="region of interest" description="Disordered" evidence="2">
    <location>
        <begin position="1"/>
        <end position="149"/>
    </location>
</feature>
<evidence type="ECO:0000313" key="4">
    <source>
        <dbReference type="Proteomes" id="UP000007799"/>
    </source>
</evidence>
<name>F2U3W6_SALR5</name>
<evidence type="ECO:0000256" key="1">
    <source>
        <dbReference type="SAM" id="Coils"/>
    </source>
</evidence>
<organism evidence="4">
    <name type="scientific">Salpingoeca rosetta (strain ATCC 50818 / BSB-021)</name>
    <dbReference type="NCBI Taxonomy" id="946362"/>
    <lineage>
        <taxon>Eukaryota</taxon>
        <taxon>Choanoflagellata</taxon>
        <taxon>Craspedida</taxon>
        <taxon>Salpingoecidae</taxon>
        <taxon>Salpingoeca</taxon>
    </lineage>
</organism>
<evidence type="ECO:0000313" key="3">
    <source>
        <dbReference type="EMBL" id="EGD82310.1"/>
    </source>
</evidence>
<keyword evidence="4" id="KW-1185">Reference proteome</keyword>
<gene>
    <name evidence="3" type="ORF">PTSG_11945</name>
</gene>
<reference evidence="3" key="1">
    <citation type="submission" date="2009-08" db="EMBL/GenBank/DDBJ databases">
        <title>Annotation of Salpingoeca rosetta.</title>
        <authorList>
            <consortium name="The Broad Institute Genome Sequencing Platform"/>
            <person name="Russ C."/>
            <person name="Cuomo C."/>
            <person name="Burger G."/>
            <person name="Gray M.W."/>
            <person name="Holland P.W.H."/>
            <person name="King N."/>
            <person name="Lang F.B.F."/>
            <person name="Roger A.J."/>
            <person name="Ruiz-Trillo I."/>
            <person name="Young S.K."/>
            <person name="Zeng Q."/>
            <person name="Gargeya S."/>
            <person name="Alvarado L."/>
            <person name="Berlin A."/>
            <person name="Chapman S.B."/>
            <person name="Chen Z."/>
            <person name="Freedman E."/>
            <person name="Gellesch M."/>
            <person name="Goldberg J."/>
            <person name="Griggs A."/>
            <person name="Gujja S."/>
            <person name="Heilman E."/>
            <person name="Heiman D."/>
            <person name="Howarth C."/>
            <person name="Mehta T."/>
            <person name="Neiman D."/>
            <person name="Pearson M."/>
            <person name="Roberts A."/>
            <person name="Saif S."/>
            <person name="Shea T."/>
            <person name="Shenoy N."/>
            <person name="Sisk P."/>
            <person name="Stolte C."/>
            <person name="Sykes S."/>
            <person name="White J."/>
            <person name="Yandava C."/>
            <person name="Haas B."/>
            <person name="Nusbaum C."/>
            <person name="Birren B."/>
        </authorList>
    </citation>
    <scope>NUCLEOTIDE SEQUENCE [LARGE SCALE GENOMIC DNA]</scope>
    <source>
        <strain evidence="3">ATCC 50818</strain>
    </source>
</reference>
<proteinExistence type="predicted"/>
<evidence type="ECO:0000256" key="2">
    <source>
        <dbReference type="SAM" id="MobiDB-lite"/>
    </source>
</evidence>
<dbReference type="KEGG" id="sre:PTSG_11945"/>
<feature type="compositionally biased region" description="Basic and acidic residues" evidence="2">
    <location>
        <begin position="113"/>
        <end position="128"/>
    </location>
</feature>
<dbReference type="Gene3D" id="1.10.287.1490">
    <property type="match status" value="1"/>
</dbReference>
<dbReference type="FunCoup" id="F2U3W6">
    <property type="interactions" value="930"/>
</dbReference>
<dbReference type="RefSeq" id="XP_004996493.1">
    <property type="nucleotide sequence ID" value="XM_004996436.1"/>
</dbReference>
<dbReference type="Proteomes" id="UP000007799">
    <property type="component" value="Unassembled WGS sequence"/>
</dbReference>
<accession>F2U3W6</accession>
<keyword evidence="1" id="KW-0175">Coiled coil</keyword>
<sequence>MVMMMEDARSGGGGDARRVAAGRSGDDDDGMFANYLNTLTRHLSKYGHGSSGSGTGNTGDDRTAQRADDDDYDDGHGHGHDDDDDVEGCVGHGDQYRSEPAHGGGRGKSVSFRLEKKQGGGDRERAGEEGGDDDLDGTRRSRYSHSTRADVLESQLSPIPARHTGKDVSHVLLDDDLPALRTPRAANRSHLSYHEGDSGLEEQLGVYRQRDAIYQDELASLQKENSTLQQQVHRLRGELQRLSLETREGDAARAKCNEVEKMHRVEEQLKTEVRESQTQAHVLRQQINQQETTIHELKREVEDLRREVLETGELKNSAVEETRAVLREVTKERDEARQLYERVSKELSSRVAETKSLQQKVELEERVLAEERNQTALRDRHIQELQAKEAEFVRSERQLRAALTDADDVRESLLRKLSAQATTIRDLREAIDALSEQNQTLVSHNQLLRSGRDTASLPDFTPARFEGSNVQEKAAGRVTSAEADALQDELGKTLQQFARVFDLALARINNSDDDVRRLLGLSAQRDAPLFVRTTDVSSRLDCIREMQRFINKLETGISDAYARDVGHQACGIQ</sequence>
<dbReference type="GeneID" id="16077078"/>
<dbReference type="InParanoid" id="F2U3W6"/>
<feature type="coiled-coil region" evidence="1">
    <location>
        <begin position="211"/>
        <end position="444"/>
    </location>
</feature>
<protein>
    <submittedName>
        <fullName evidence="3">Uncharacterized protein</fullName>
    </submittedName>
</protein>
<dbReference type="EMBL" id="GL832960">
    <property type="protein sequence ID" value="EGD82310.1"/>
    <property type="molecule type" value="Genomic_DNA"/>
</dbReference>
<dbReference type="AlphaFoldDB" id="F2U3W6"/>